<feature type="region of interest" description="Disordered" evidence="1">
    <location>
        <begin position="101"/>
        <end position="122"/>
    </location>
</feature>
<protein>
    <submittedName>
        <fullName evidence="2">Uncharacterized protein</fullName>
    </submittedName>
</protein>
<accession>A0A8J3FSB8</accession>
<dbReference type="EMBL" id="BMMK01000001">
    <property type="protein sequence ID" value="GGM33779.1"/>
    <property type="molecule type" value="Genomic_DNA"/>
</dbReference>
<dbReference type="Proteomes" id="UP000637578">
    <property type="component" value="Unassembled WGS sequence"/>
</dbReference>
<sequence>MSDAIPHLIEHLVELRRRQWTFVRTDPGDPDSPILGRYLWPPRLNAVDTLTLLSHRECVAMRLRVSDATDINPAASPPLLWGRAGTPADVLAALLDLPAPDAPTAPRLTLPRPELWTPSSAS</sequence>
<comment type="caution">
    <text evidence="2">The sequence shown here is derived from an EMBL/GenBank/DDBJ whole genome shotgun (WGS) entry which is preliminary data.</text>
</comment>
<dbReference type="RefSeq" id="WP_189052835.1">
    <property type="nucleotide sequence ID" value="NZ_BMMK01000001.1"/>
</dbReference>
<dbReference type="AlphaFoldDB" id="A0A8J3FSB8"/>
<evidence type="ECO:0000256" key="1">
    <source>
        <dbReference type="SAM" id="MobiDB-lite"/>
    </source>
</evidence>
<organism evidence="2 3">
    <name type="scientific">Longimycelium tulufanense</name>
    <dbReference type="NCBI Taxonomy" id="907463"/>
    <lineage>
        <taxon>Bacteria</taxon>
        <taxon>Bacillati</taxon>
        <taxon>Actinomycetota</taxon>
        <taxon>Actinomycetes</taxon>
        <taxon>Pseudonocardiales</taxon>
        <taxon>Pseudonocardiaceae</taxon>
        <taxon>Longimycelium</taxon>
    </lineage>
</organism>
<reference evidence="2" key="1">
    <citation type="journal article" date="2014" name="Int. J. Syst. Evol. Microbiol.">
        <title>Complete genome sequence of Corynebacterium casei LMG S-19264T (=DSM 44701T), isolated from a smear-ripened cheese.</title>
        <authorList>
            <consortium name="US DOE Joint Genome Institute (JGI-PGF)"/>
            <person name="Walter F."/>
            <person name="Albersmeier A."/>
            <person name="Kalinowski J."/>
            <person name="Ruckert C."/>
        </authorList>
    </citation>
    <scope>NUCLEOTIDE SEQUENCE</scope>
    <source>
        <strain evidence="2">CGMCC 4.5737</strain>
    </source>
</reference>
<gene>
    <name evidence="2" type="ORF">GCM10012275_01470</name>
</gene>
<proteinExistence type="predicted"/>
<reference evidence="2" key="2">
    <citation type="submission" date="2020-09" db="EMBL/GenBank/DDBJ databases">
        <authorList>
            <person name="Sun Q."/>
            <person name="Zhou Y."/>
        </authorList>
    </citation>
    <scope>NUCLEOTIDE SEQUENCE</scope>
    <source>
        <strain evidence="2">CGMCC 4.5737</strain>
    </source>
</reference>
<keyword evidence="3" id="KW-1185">Reference proteome</keyword>
<evidence type="ECO:0000313" key="3">
    <source>
        <dbReference type="Proteomes" id="UP000637578"/>
    </source>
</evidence>
<feature type="compositionally biased region" description="Low complexity" evidence="1">
    <location>
        <begin position="101"/>
        <end position="111"/>
    </location>
</feature>
<name>A0A8J3FSB8_9PSEU</name>
<evidence type="ECO:0000313" key="2">
    <source>
        <dbReference type="EMBL" id="GGM33779.1"/>
    </source>
</evidence>